<dbReference type="PROSITE" id="PS50222">
    <property type="entry name" value="EF_HAND_2"/>
    <property type="match status" value="1"/>
</dbReference>
<dbReference type="PROSITE" id="PS00018">
    <property type="entry name" value="EF_HAND_1"/>
    <property type="match status" value="2"/>
</dbReference>
<feature type="region of interest" description="Disordered" evidence="1">
    <location>
        <begin position="1069"/>
        <end position="1091"/>
    </location>
</feature>
<dbReference type="Gene3D" id="1.10.1330.10">
    <property type="entry name" value="Dockerin domain"/>
    <property type="match status" value="1"/>
</dbReference>
<evidence type="ECO:0000256" key="1">
    <source>
        <dbReference type="SAM" id="MobiDB-lite"/>
    </source>
</evidence>
<evidence type="ECO:0000259" key="2">
    <source>
        <dbReference type="PROSITE" id="PS50222"/>
    </source>
</evidence>
<evidence type="ECO:0000313" key="3">
    <source>
        <dbReference type="EMBL" id="MBA2114106.1"/>
    </source>
</evidence>
<sequence>MFCNFLDFNASSQASPRRRLARKRGRLETLESRWPLSVSPIYADVSIDDSYVSYESGIVLDDVLYFSGETRHDQIGQEFMKYDPSANGGLGQASPIADINLGSGDGSNTSNFSSNPSNFVTMNGKVYFTAETFDSWIDVYEYDPAANEGAGQLRRVYDLPTTFTFDEMEALSGKLYFSGDDGEHGYELWELDLTSEGGIPSVRMLADFFVGTSGSVPMMLTAHNSKLYYMAKNDSIGYAMWSFNPADDGGQGTIAFEVDVTQTHHPPNQEYLVNEEMVVIDDTLYFREKHGSDANEVWAYNTNTQTARVIDIREGHYGSEPQYFTVLNDRLYVTAKKGTQFELWQFDPHVGEHGTLTLLTDANGFRPEDTYAYNGRLYFNVGTDSGDDLWEYVPGPAGSVGETNLVFDFSSYFNGPSTFIELDGLLYFDAYVLELGNPNYGYFLHRFDPNPPPQTMSDTYLVAEDSSLAVTTGGVLDNDSDPDGATLTVTLETLPQFGVVQLNEDGTFTYTPHENFSGTDTFTYLASDGGTGQAIGHVTITVEPTPDAAVIAGDLSATITEDHGTLQAGQLTVTDPDEGESEFQPQTDVPAEYGIFQLEANGDWTYQLDPEKVQHLNLGDTASETHLVRAQDGTAHELTINIQGANDAPTVAFDSISEAPVVGQPIDVMVLADDVDNANETLTYTLEVFQGDNPQPIEVQSGTHQTQWSVVTQITGVYTLSLTVTDANNESSTVQKTIIVGNSSSLDFLFTTDASLPGAINSEVTAPSGMFHEWEDATGQIWFTLGNDLPPRPIDVEFQITSTANRFLAPHLINALGEDRPWVHSQEDTTITSTATLQNVDLSEYQPGDRVLLATVIFSQNLENVAGMRVDVEGQYITPANTHGVQLENARILDTNRAIAVQEEVPGNFGPVIYDTNDDGKIGLRDFADFIREYGKSVGPENGAAYRFDFNRDGKVGLTDFAYFIRNYGARKAETSNLSFPESYLDVPESEPEPPSVTLEGEFPVTSFVESPQVLLSDWDSDFLKREETAKTARDSIQENTAPVQPLMANRTEEELRILDAVFQQIDSDRDLSATAADDHAPDLRSQRIER</sequence>
<dbReference type="InterPro" id="IPR018247">
    <property type="entry name" value="EF_Hand_1_Ca_BS"/>
</dbReference>
<comment type="caution">
    <text evidence="3">The sequence shown here is derived from an EMBL/GenBank/DDBJ whole genome shotgun (WGS) entry which is preliminary data.</text>
</comment>
<name>A0A7V8V3B0_9BACT</name>
<dbReference type="GO" id="GO:0000272">
    <property type="term" value="P:polysaccharide catabolic process"/>
    <property type="evidence" value="ECO:0007669"/>
    <property type="project" value="InterPro"/>
</dbReference>
<protein>
    <recommendedName>
        <fullName evidence="2">EF-hand domain-containing protein</fullName>
    </recommendedName>
</protein>
<proteinExistence type="predicted"/>
<dbReference type="Pfam" id="PF17963">
    <property type="entry name" value="Big_9"/>
    <property type="match status" value="1"/>
</dbReference>
<dbReference type="InterPro" id="IPR013783">
    <property type="entry name" value="Ig-like_fold"/>
</dbReference>
<dbReference type="EMBL" id="JABRWO010000003">
    <property type="protein sequence ID" value="MBA2114106.1"/>
    <property type="molecule type" value="Genomic_DNA"/>
</dbReference>
<dbReference type="RefSeq" id="WP_207395593.1">
    <property type="nucleotide sequence ID" value="NZ_JABRWO010000003.1"/>
</dbReference>
<dbReference type="InterPro" id="IPR002048">
    <property type="entry name" value="EF_hand_dom"/>
</dbReference>
<dbReference type="GO" id="GO:0016020">
    <property type="term" value="C:membrane"/>
    <property type="evidence" value="ECO:0007669"/>
    <property type="project" value="InterPro"/>
</dbReference>
<dbReference type="NCBIfam" id="TIGR01965">
    <property type="entry name" value="VCBS_repeat"/>
    <property type="match status" value="2"/>
</dbReference>
<feature type="region of interest" description="Disordered" evidence="1">
    <location>
        <begin position="1030"/>
        <end position="1049"/>
    </location>
</feature>
<dbReference type="Proteomes" id="UP000551616">
    <property type="component" value="Unassembled WGS sequence"/>
</dbReference>
<accession>A0A7V8V3B0</accession>
<dbReference type="InterPro" id="IPR011043">
    <property type="entry name" value="Gal_Oxase/kelch_b-propeller"/>
</dbReference>
<dbReference type="SUPFAM" id="SSF49313">
    <property type="entry name" value="Cadherin-like"/>
    <property type="match status" value="1"/>
</dbReference>
<dbReference type="Gene3D" id="2.60.40.10">
    <property type="entry name" value="Immunoglobulins"/>
    <property type="match status" value="2"/>
</dbReference>
<dbReference type="InterPro" id="IPR011992">
    <property type="entry name" value="EF-hand-dom_pair"/>
</dbReference>
<keyword evidence="4" id="KW-1185">Reference proteome</keyword>
<dbReference type="GO" id="GO:0005509">
    <property type="term" value="F:calcium ion binding"/>
    <property type="evidence" value="ECO:0007669"/>
    <property type="project" value="InterPro"/>
</dbReference>
<feature type="domain" description="EF-hand" evidence="2">
    <location>
        <begin position="914"/>
        <end position="937"/>
    </location>
</feature>
<gene>
    <name evidence="3" type="ORF">HOV93_12620</name>
</gene>
<organism evidence="3 4">
    <name type="scientific">Bremerella alba</name>
    <dbReference type="NCBI Taxonomy" id="980252"/>
    <lineage>
        <taxon>Bacteria</taxon>
        <taxon>Pseudomonadati</taxon>
        <taxon>Planctomycetota</taxon>
        <taxon>Planctomycetia</taxon>
        <taxon>Pirellulales</taxon>
        <taxon>Pirellulaceae</taxon>
        <taxon>Bremerella</taxon>
    </lineage>
</organism>
<dbReference type="AlphaFoldDB" id="A0A7V8V3B0"/>
<reference evidence="3 4" key="1">
    <citation type="submission" date="2020-05" db="EMBL/GenBank/DDBJ databases">
        <title>Bremerella alba sp. nov., a novel planctomycete isolated from the surface of the macroalga Fucus spiralis.</title>
        <authorList>
            <person name="Godinho O."/>
            <person name="Botelho R."/>
            <person name="Albuquerque L."/>
            <person name="Wiegand S."/>
            <person name="Da Costa M.S."/>
            <person name="Lobo-Da-Cunha A."/>
            <person name="Jogler C."/>
            <person name="Lage O.M."/>
        </authorList>
    </citation>
    <scope>NUCLEOTIDE SEQUENCE [LARGE SCALE GENOMIC DNA]</scope>
    <source>
        <strain evidence="3 4">FF15</strain>
    </source>
</reference>
<dbReference type="InterPro" id="IPR015919">
    <property type="entry name" value="Cadherin-like_sf"/>
</dbReference>
<dbReference type="InterPro" id="IPR010221">
    <property type="entry name" value="VCBS_dom"/>
</dbReference>
<dbReference type="SUPFAM" id="SSF47473">
    <property type="entry name" value="EF-hand"/>
    <property type="match status" value="1"/>
</dbReference>
<dbReference type="InterPro" id="IPR036439">
    <property type="entry name" value="Dockerin_dom_sf"/>
</dbReference>
<dbReference type="SUPFAM" id="SSF50965">
    <property type="entry name" value="Galactose oxidase, central domain"/>
    <property type="match status" value="1"/>
</dbReference>
<evidence type="ECO:0000313" key="4">
    <source>
        <dbReference type="Proteomes" id="UP000551616"/>
    </source>
</evidence>